<dbReference type="InterPro" id="IPR012677">
    <property type="entry name" value="Nucleotide-bd_a/b_plait_sf"/>
</dbReference>
<dbReference type="Pfam" id="PF00076">
    <property type="entry name" value="RRM_1"/>
    <property type="match status" value="1"/>
</dbReference>
<name>C4JWC9_UNCRE</name>
<feature type="compositionally biased region" description="Polar residues" evidence="2">
    <location>
        <begin position="269"/>
        <end position="282"/>
    </location>
</feature>
<dbReference type="RefSeq" id="XP_002583904.1">
    <property type="nucleotide sequence ID" value="XM_002583858.1"/>
</dbReference>
<dbReference type="HOGENOM" id="CLU_013226_1_0_1"/>
<feature type="compositionally biased region" description="Basic and acidic residues" evidence="2">
    <location>
        <begin position="31"/>
        <end position="41"/>
    </location>
</feature>
<dbReference type="InterPro" id="IPR034167">
    <property type="entry name" value="Nab3_RRM"/>
</dbReference>
<dbReference type="STRING" id="336963.C4JWC9"/>
<feature type="region of interest" description="Disordered" evidence="2">
    <location>
        <begin position="179"/>
        <end position="314"/>
    </location>
</feature>
<feature type="region of interest" description="Disordered" evidence="2">
    <location>
        <begin position="405"/>
        <end position="540"/>
    </location>
</feature>
<keyword evidence="5" id="KW-1185">Reference proteome</keyword>
<dbReference type="PROSITE" id="PS50102">
    <property type="entry name" value="RRM"/>
    <property type="match status" value="1"/>
</dbReference>
<dbReference type="SUPFAM" id="SSF54928">
    <property type="entry name" value="RNA-binding domain, RBD"/>
    <property type="match status" value="1"/>
</dbReference>
<dbReference type="KEGG" id="ure:UREG_06871"/>
<dbReference type="SUPFAM" id="SSF52954">
    <property type="entry name" value="Class II aaRS ABD-related"/>
    <property type="match status" value="1"/>
</dbReference>
<feature type="compositionally biased region" description="Basic and acidic residues" evidence="2">
    <location>
        <begin position="287"/>
        <end position="308"/>
    </location>
</feature>
<feature type="compositionally biased region" description="Polar residues" evidence="2">
    <location>
        <begin position="42"/>
        <end position="51"/>
    </location>
</feature>
<proteinExistence type="predicted"/>
<feature type="region of interest" description="Disordered" evidence="2">
    <location>
        <begin position="31"/>
        <end position="59"/>
    </location>
</feature>
<feature type="compositionally biased region" description="Polar residues" evidence="2">
    <location>
        <begin position="246"/>
        <end position="260"/>
    </location>
</feature>
<sequence>MSKLAKADDTGHLMEQYAGIYTLLAEKNEDVADSNGQDHRTGSFTASNQAGAQDAKNELNITAFQNPLPVSQDSSTVTAVSLQEPPASSTTRAFNHAAPSDSSQVEPGPCSSTPRINDMTHPAPLREDQNPVNNDQIMRHDSENGINYQTLLDNLSQPASTIPPINDATITVPNSAADSNTRLLDTEPSSFAPSNLPARPPPQDNRAINPTYSPADGIRSFHNSHTQNTADSSHSSQSNTHGSASLNASDTSAPSSTYTGLPSVLASLHQPNSPNFQYNTKTGAEAHNSRSDEAPGSREPKPHDDRNNEAPWGPEIQRKYDEFLHNERIYVTEGVWDRFAPGSRLFVGNLPSERVTKRDLFHLFHKYGKLAQISIKPAYGFVQFMDATSCRNALEAEQNGTIRGRKIHLEISKPQRSGRNANEPSKQGRSKRSRSPDIGKSREVGRGARSGSERHDRNLNGKRSPIVDRRDHPDRHRDTYRPPVRGGRDDYRSRDQSPERYDVRSRRRSRSPYGPNDRHRNTPPMGHGYDSDSELPIPRRAPRHVPDVQILVLEDLDNAFVHHIETAFKDRGLQTDVLILSPRIGLQAVIRRQILEGVLAVVKLSKSNQYSCKIPLQVFDRGRGADNVRFNGRAQLNNPQPPKLTSVEYSGLEPKVAVEVVLHARNVPISASSQTLPTSGLGVQVPVPPQNLLGPQPNVANLISNLDAPALQSLLGALQQNTAGIAQPQYRPSGQPPGNLANLSHITHHNNPGPSMLPPSQYPAHAQPFGQPAANTPLEAETNLAALLAKGQVPPTDPSQARFLMEQLAKWKQ</sequence>
<evidence type="ECO:0000256" key="2">
    <source>
        <dbReference type="SAM" id="MobiDB-lite"/>
    </source>
</evidence>
<feature type="region of interest" description="Disordered" evidence="2">
    <location>
        <begin position="751"/>
        <end position="771"/>
    </location>
</feature>
<dbReference type="VEuPathDB" id="FungiDB:UREG_06871"/>
<evidence type="ECO:0000313" key="5">
    <source>
        <dbReference type="Proteomes" id="UP000002058"/>
    </source>
</evidence>
<dbReference type="AlphaFoldDB" id="C4JWC9"/>
<dbReference type="InterPro" id="IPR000504">
    <property type="entry name" value="RRM_dom"/>
</dbReference>
<dbReference type="PANTHER" id="PTHR23295:SF6">
    <property type="entry name" value="NEOSIN, ISOFORM A"/>
    <property type="match status" value="1"/>
</dbReference>
<evidence type="ECO:0000256" key="1">
    <source>
        <dbReference type="PROSITE-ProRule" id="PRU00176"/>
    </source>
</evidence>
<dbReference type="Proteomes" id="UP000002058">
    <property type="component" value="Unassembled WGS sequence"/>
</dbReference>
<dbReference type="SMART" id="SM00360">
    <property type="entry name" value="RRM"/>
    <property type="match status" value="1"/>
</dbReference>
<protein>
    <recommendedName>
        <fullName evidence="3">RRM domain-containing protein</fullName>
    </recommendedName>
</protein>
<organism evidence="4 5">
    <name type="scientific">Uncinocarpus reesii (strain UAMH 1704)</name>
    <dbReference type="NCBI Taxonomy" id="336963"/>
    <lineage>
        <taxon>Eukaryota</taxon>
        <taxon>Fungi</taxon>
        <taxon>Dikarya</taxon>
        <taxon>Ascomycota</taxon>
        <taxon>Pezizomycotina</taxon>
        <taxon>Eurotiomycetes</taxon>
        <taxon>Eurotiomycetidae</taxon>
        <taxon>Onygenales</taxon>
        <taxon>Onygenaceae</taxon>
        <taxon>Uncinocarpus</taxon>
    </lineage>
</organism>
<dbReference type="InParanoid" id="C4JWC9"/>
<evidence type="ECO:0000313" key="4">
    <source>
        <dbReference type="EMBL" id="EEP82006.1"/>
    </source>
</evidence>
<feature type="compositionally biased region" description="Basic and acidic residues" evidence="2">
    <location>
        <begin position="434"/>
        <end position="504"/>
    </location>
</feature>
<dbReference type="eggNOG" id="KOG0118">
    <property type="taxonomic scope" value="Eukaryota"/>
</dbReference>
<dbReference type="InterPro" id="IPR035979">
    <property type="entry name" value="RBD_domain_sf"/>
</dbReference>
<feature type="compositionally biased region" description="Polar residues" evidence="2">
    <location>
        <begin position="179"/>
        <end position="193"/>
    </location>
</feature>
<feature type="compositionally biased region" description="Low complexity" evidence="2">
    <location>
        <begin position="227"/>
        <end position="245"/>
    </location>
</feature>
<dbReference type="InterPro" id="IPR052600">
    <property type="entry name" value="Nuc_rcpt_coact/corep"/>
</dbReference>
<accession>C4JWC9</accession>
<reference evidence="5" key="1">
    <citation type="journal article" date="2009" name="Genome Res.">
        <title>Comparative genomic analyses of the human fungal pathogens Coccidioides and their relatives.</title>
        <authorList>
            <person name="Sharpton T.J."/>
            <person name="Stajich J.E."/>
            <person name="Rounsley S.D."/>
            <person name="Gardner M.J."/>
            <person name="Wortman J.R."/>
            <person name="Jordar V.S."/>
            <person name="Maiti R."/>
            <person name="Kodira C.D."/>
            <person name="Neafsey D.E."/>
            <person name="Zeng Q."/>
            <person name="Hung C.-Y."/>
            <person name="McMahan C."/>
            <person name="Muszewska A."/>
            <person name="Grynberg M."/>
            <person name="Mandel M.A."/>
            <person name="Kellner E.M."/>
            <person name="Barker B.M."/>
            <person name="Galgiani J.N."/>
            <person name="Orbach M.J."/>
            <person name="Kirkland T.N."/>
            <person name="Cole G.T."/>
            <person name="Henn M.R."/>
            <person name="Birren B.W."/>
            <person name="Taylor J.W."/>
        </authorList>
    </citation>
    <scope>NUCLEOTIDE SEQUENCE [LARGE SCALE GENOMIC DNA]</scope>
    <source>
        <strain evidence="5">UAMH 1704</strain>
    </source>
</reference>
<feature type="compositionally biased region" description="Polar residues" evidence="2">
    <location>
        <begin position="100"/>
        <end position="115"/>
    </location>
</feature>
<feature type="compositionally biased region" description="Polar residues" evidence="2">
    <location>
        <begin position="84"/>
        <end position="93"/>
    </location>
</feature>
<feature type="compositionally biased region" description="Polar residues" evidence="2">
    <location>
        <begin position="414"/>
        <end position="427"/>
    </location>
</feature>
<dbReference type="GO" id="GO:0003723">
    <property type="term" value="F:RNA binding"/>
    <property type="evidence" value="ECO:0007669"/>
    <property type="project" value="UniProtKB-UniRule"/>
</dbReference>
<feature type="domain" description="RRM" evidence="3">
    <location>
        <begin position="343"/>
        <end position="414"/>
    </location>
</feature>
<dbReference type="EMBL" id="CH476618">
    <property type="protein sequence ID" value="EEP82006.1"/>
    <property type="molecule type" value="Genomic_DNA"/>
</dbReference>
<keyword evidence="1" id="KW-0694">RNA-binding</keyword>
<dbReference type="OrthoDB" id="10044938at2759"/>
<dbReference type="PANTHER" id="PTHR23295">
    <property type="entry name" value="NUCLEAR RECEPTOR COACTIVATOR 5-RELATED"/>
    <property type="match status" value="1"/>
</dbReference>
<dbReference type="GeneID" id="8437399"/>
<feature type="region of interest" description="Disordered" evidence="2">
    <location>
        <begin position="84"/>
        <end position="134"/>
    </location>
</feature>
<dbReference type="CDD" id="cd12342">
    <property type="entry name" value="RRM_Nab3p"/>
    <property type="match status" value="1"/>
</dbReference>
<evidence type="ECO:0000259" key="3">
    <source>
        <dbReference type="PROSITE" id="PS50102"/>
    </source>
</evidence>
<dbReference type="Gene3D" id="3.30.70.330">
    <property type="match status" value="1"/>
</dbReference>
<dbReference type="OMA" id="LENQMDP"/>
<gene>
    <name evidence="4" type="ORF">UREG_06871</name>
</gene>